<dbReference type="Proteomes" id="UP000077755">
    <property type="component" value="Chromosome 2"/>
</dbReference>
<dbReference type="AlphaFoldDB" id="A0A166FCF5"/>
<evidence type="ECO:0000313" key="3">
    <source>
        <dbReference type="Proteomes" id="UP000077755"/>
    </source>
</evidence>
<protein>
    <recommendedName>
        <fullName evidence="4">Protein kinase domain-containing protein</fullName>
    </recommendedName>
</protein>
<dbReference type="EMBL" id="CP093344">
    <property type="protein sequence ID" value="WOG90305.1"/>
    <property type="molecule type" value="Genomic_DNA"/>
</dbReference>
<accession>A0A166FCF5</accession>
<reference evidence="1" key="1">
    <citation type="journal article" date="2016" name="Nat. Genet.">
        <title>A high-quality carrot genome assembly provides new insights into carotenoid accumulation and asterid genome evolution.</title>
        <authorList>
            <person name="Iorizzo M."/>
            <person name="Ellison S."/>
            <person name="Senalik D."/>
            <person name="Zeng P."/>
            <person name="Satapoomin P."/>
            <person name="Huang J."/>
            <person name="Bowman M."/>
            <person name="Iovene M."/>
            <person name="Sanseverino W."/>
            <person name="Cavagnaro P."/>
            <person name="Yildiz M."/>
            <person name="Macko-Podgorni A."/>
            <person name="Moranska E."/>
            <person name="Grzebelus E."/>
            <person name="Grzebelus D."/>
            <person name="Ashrafi H."/>
            <person name="Zheng Z."/>
            <person name="Cheng S."/>
            <person name="Spooner D."/>
            <person name="Van Deynze A."/>
            <person name="Simon P."/>
        </authorList>
    </citation>
    <scope>NUCLEOTIDE SEQUENCE [LARGE SCALE GENOMIC DNA]</scope>
    <source>
        <tissue evidence="1">Leaf</tissue>
    </source>
</reference>
<dbReference type="EMBL" id="LNRQ01000002">
    <property type="protein sequence ID" value="KZN07614.1"/>
    <property type="molecule type" value="Genomic_DNA"/>
</dbReference>
<evidence type="ECO:0000313" key="2">
    <source>
        <dbReference type="EMBL" id="WOG90305.1"/>
    </source>
</evidence>
<organism evidence="1">
    <name type="scientific">Daucus carota subsp. sativus</name>
    <name type="common">Carrot</name>
    <dbReference type="NCBI Taxonomy" id="79200"/>
    <lineage>
        <taxon>Eukaryota</taxon>
        <taxon>Viridiplantae</taxon>
        <taxon>Streptophyta</taxon>
        <taxon>Embryophyta</taxon>
        <taxon>Tracheophyta</taxon>
        <taxon>Spermatophyta</taxon>
        <taxon>Magnoliopsida</taxon>
        <taxon>eudicotyledons</taxon>
        <taxon>Gunneridae</taxon>
        <taxon>Pentapetalae</taxon>
        <taxon>asterids</taxon>
        <taxon>campanulids</taxon>
        <taxon>Apiales</taxon>
        <taxon>Apiaceae</taxon>
        <taxon>Apioideae</taxon>
        <taxon>Scandiceae</taxon>
        <taxon>Daucinae</taxon>
        <taxon>Daucus</taxon>
        <taxon>Daucus sect. Daucus</taxon>
    </lineage>
</organism>
<keyword evidence="3" id="KW-1185">Reference proteome</keyword>
<evidence type="ECO:0008006" key="4">
    <source>
        <dbReference type="Google" id="ProtNLM"/>
    </source>
</evidence>
<name>A0A166FCF5_DAUCS</name>
<sequence>MAYGIEITSDLRWHATLLELTRFLTKEKKMHNSWSAMMTPAASALTSNKDRFSKEFVSFLGFCFADFKKQPTPMQALDHPFLNDTITEDEMITCLVDDGHIDT</sequence>
<dbReference type="Gramene" id="KZN07614">
    <property type="protein sequence ID" value="KZN07614"/>
    <property type="gene ID" value="DCAR_008451"/>
</dbReference>
<gene>
    <name evidence="1" type="ORF">DCAR_008451</name>
    <name evidence="2" type="ORF">DCAR_0209548</name>
</gene>
<evidence type="ECO:0000313" key="1">
    <source>
        <dbReference type="EMBL" id="KZN07614.1"/>
    </source>
</evidence>
<proteinExistence type="predicted"/>
<reference evidence="2" key="2">
    <citation type="submission" date="2022-03" db="EMBL/GenBank/DDBJ databases">
        <title>Draft title - Genomic analysis of global carrot germplasm unveils the trajectory of domestication and the origin of high carotenoid orange carrot.</title>
        <authorList>
            <person name="Iorizzo M."/>
            <person name="Ellison S."/>
            <person name="Senalik D."/>
            <person name="Macko-Podgorni A."/>
            <person name="Grzebelus D."/>
            <person name="Bostan H."/>
            <person name="Rolling W."/>
            <person name="Curaba J."/>
            <person name="Simon P."/>
        </authorList>
    </citation>
    <scope>NUCLEOTIDE SEQUENCE</scope>
    <source>
        <tissue evidence="2">Leaf</tissue>
    </source>
</reference>